<dbReference type="GO" id="GO:0003680">
    <property type="term" value="F:minor groove of adenine-thymine-rich DNA binding"/>
    <property type="evidence" value="ECO:0007669"/>
    <property type="project" value="TreeGrafter"/>
</dbReference>
<dbReference type="Pfam" id="PF00816">
    <property type="entry name" value="Histone_HNS"/>
    <property type="match status" value="1"/>
</dbReference>
<evidence type="ECO:0000256" key="2">
    <source>
        <dbReference type="ARBA" id="ARBA00010610"/>
    </source>
</evidence>
<dbReference type="GO" id="GO:0001217">
    <property type="term" value="F:DNA-binding transcription repressor activity"/>
    <property type="evidence" value="ECO:0007669"/>
    <property type="project" value="TreeGrafter"/>
</dbReference>
<keyword evidence="4 7" id="KW-0238">DNA-binding</keyword>
<dbReference type="InterPro" id="IPR027444">
    <property type="entry name" value="H-NS_C_dom"/>
</dbReference>
<evidence type="ECO:0000256" key="4">
    <source>
        <dbReference type="ARBA" id="ARBA00023125"/>
    </source>
</evidence>
<evidence type="ECO:0000313" key="8">
    <source>
        <dbReference type="Proteomes" id="UP000242857"/>
    </source>
</evidence>
<evidence type="ECO:0000256" key="3">
    <source>
        <dbReference type="ARBA" id="ARBA00022490"/>
    </source>
</evidence>
<dbReference type="SUPFAM" id="SSF81273">
    <property type="entry name" value="H-NS histone-like proteins"/>
    <property type="match status" value="1"/>
</dbReference>
<dbReference type="PANTHER" id="PTHR38097:SF2">
    <property type="entry name" value="DNA-BINDING PROTEIN STPA"/>
    <property type="match status" value="1"/>
</dbReference>
<organism evidence="7 8">
    <name type="scientific">Thermomonas hydrothermalis</name>
    <dbReference type="NCBI Taxonomy" id="213588"/>
    <lineage>
        <taxon>Bacteria</taxon>
        <taxon>Pseudomonadati</taxon>
        <taxon>Pseudomonadota</taxon>
        <taxon>Gammaproteobacteria</taxon>
        <taxon>Lysobacterales</taxon>
        <taxon>Lysobacteraceae</taxon>
        <taxon>Thermomonas</taxon>
    </lineage>
</organism>
<evidence type="ECO:0000256" key="1">
    <source>
        <dbReference type="ARBA" id="ARBA00004453"/>
    </source>
</evidence>
<name>A0A1M5AYU3_9GAMM</name>
<sequence length="173" mass="19765">MSTKKTLAIEIESDTIKRLNDAQMADLQNKIEALRIERISDHIRSLRKQYVETITEIQKQLETYGLDMHRLVALTTDEQIKEYVMEFIGRPPPVKRIPPKYRNPDNPEQTWTGRGNAPHWVKEFLAAGGDLDDCLIDKRQAIKRTPARKPITSPAKQAKIGRGKAAAKHARSK</sequence>
<feature type="compositionally biased region" description="Basic residues" evidence="5">
    <location>
        <begin position="159"/>
        <end position="173"/>
    </location>
</feature>
<dbReference type="InterPro" id="IPR037150">
    <property type="entry name" value="H-NS_C_dom_sf"/>
</dbReference>
<dbReference type="GO" id="GO:0000976">
    <property type="term" value="F:transcription cis-regulatory region binding"/>
    <property type="evidence" value="ECO:0007669"/>
    <property type="project" value="TreeGrafter"/>
</dbReference>
<dbReference type="GO" id="GO:0003681">
    <property type="term" value="F:bent DNA binding"/>
    <property type="evidence" value="ECO:0007669"/>
    <property type="project" value="TreeGrafter"/>
</dbReference>
<evidence type="ECO:0000313" key="7">
    <source>
        <dbReference type="EMBL" id="SHF35380.1"/>
    </source>
</evidence>
<feature type="region of interest" description="Disordered" evidence="5">
    <location>
        <begin position="145"/>
        <end position="173"/>
    </location>
</feature>
<keyword evidence="3" id="KW-0963">Cytoplasm</keyword>
<dbReference type="RefSeq" id="WP_072756681.1">
    <property type="nucleotide sequence ID" value="NZ_FQUK01000068.1"/>
</dbReference>
<proteinExistence type="inferred from homology"/>
<dbReference type="Proteomes" id="UP000242857">
    <property type="component" value="Unassembled WGS sequence"/>
</dbReference>
<comment type="similarity">
    <text evidence="2">Belongs to the histone-like protein H-NS family.</text>
</comment>
<dbReference type="EMBL" id="FQUK01000068">
    <property type="protein sequence ID" value="SHF35380.1"/>
    <property type="molecule type" value="Genomic_DNA"/>
</dbReference>
<dbReference type="GO" id="GO:0009295">
    <property type="term" value="C:nucleoid"/>
    <property type="evidence" value="ECO:0007669"/>
    <property type="project" value="UniProtKB-SubCell"/>
</dbReference>
<dbReference type="AlphaFoldDB" id="A0A1M5AYU3"/>
<evidence type="ECO:0000256" key="5">
    <source>
        <dbReference type="SAM" id="MobiDB-lite"/>
    </source>
</evidence>
<dbReference type="PANTHER" id="PTHR38097">
    <property type="match status" value="1"/>
</dbReference>
<dbReference type="GO" id="GO:0032993">
    <property type="term" value="C:protein-DNA complex"/>
    <property type="evidence" value="ECO:0007669"/>
    <property type="project" value="TreeGrafter"/>
</dbReference>
<dbReference type="STRING" id="213588.SAMN02745204_02320"/>
<gene>
    <name evidence="7" type="ORF">SAMN02745204_02320</name>
</gene>
<dbReference type="OrthoDB" id="5297879at2"/>
<dbReference type="Gene3D" id="4.10.430.10">
    <property type="entry name" value="Histone-like protein H-NS, C-terminal domain"/>
    <property type="match status" value="1"/>
</dbReference>
<comment type="subcellular location">
    <subcellularLocation>
        <location evidence="1">Cytoplasm</location>
        <location evidence="1">Nucleoid</location>
    </subcellularLocation>
</comment>
<dbReference type="GO" id="GO:0005829">
    <property type="term" value="C:cytosol"/>
    <property type="evidence" value="ECO:0007669"/>
    <property type="project" value="TreeGrafter"/>
</dbReference>
<evidence type="ECO:0000259" key="6">
    <source>
        <dbReference type="SMART" id="SM00528"/>
    </source>
</evidence>
<reference evidence="8" key="1">
    <citation type="submission" date="2016-11" db="EMBL/GenBank/DDBJ databases">
        <authorList>
            <person name="Varghese N."/>
            <person name="Submissions S."/>
        </authorList>
    </citation>
    <scope>NUCLEOTIDE SEQUENCE [LARGE SCALE GENOMIC DNA]</scope>
    <source>
        <strain evidence="8">DSM 14834</strain>
    </source>
</reference>
<keyword evidence="8" id="KW-1185">Reference proteome</keyword>
<accession>A0A1M5AYU3</accession>
<protein>
    <submittedName>
        <fullName evidence="7">DNA-binding protein H-NS</fullName>
    </submittedName>
</protein>
<dbReference type="SMART" id="SM00528">
    <property type="entry name" value="HNS"/>
    <property type="match status" value="1"/>
</dbReference>
<feature type="domain" description="DNA-binding protein H-NS-like C-terminal" evidence="6">
    <location>
        <begin position="91"/>
        <end position="136"/>
    </location>
</feature>